<dbReference type="AlphaFoldDB" id="A0A2X0V968"/>
<evidence type="ECO:0000313" key="3">
    <source>
        <dbReference type="EMBL" id="SPT69676.1"/>
    </source>
</evidence>
<accession>A0A2X0V968</accession>
<keyword evidence="4" id="KW-1185">Reference proteome</keyword>
<evidence type="ECO:0000256" key="2">
    <source>
        <dbReference type="SAM" id="Phobius"/>
    </source>
</evidence>
<dbReference type="RefSeq" id="WP_113743831.1">
    <property type="nucleotide sequence ID" value="NZ_UAPV01000001.1"/>
</dbReference>
<dbReference type="PANTHER" id="PTHR35335">
    <property type="entry name" value="UPF0716 PROTEIN FXSA"/>
    <property type="match status" value="1"/>
</dbReference>
<dbReference type="Proteomes" id="UP000250086">
    <property type="component" value="Unassembled WGS sequence"/>
</dbReference>
<dbReference type="Pfam" id="PF04186">
    <property type="entry name" value="FxsA"/>
    <property type="match status" value="1"/>
</dbReference>
<name>A0A2X0V968_9GAMM</name>
<keyword evidence="2" id="KW-0472">Membrane</keyword>
<keyword evidence="2" id="KW-0812">Transmembrane</keyword>
<dbReference type="NCBIfam" id="NF008528">
    <property type="entry name" value="PRK11463.1-2"/>
    <property type="match status" value="1"/>
</dbReference>
<sequence length="195" mass="21778">MFRFIGLLFFSFFVLDIASIIVLGMSIGAFNAIGCVFASIIIGILLLKFAFARFNRTDKINGVMMQNVAPYHMVLLLCGFLFIMPGFVSDILALILTLKPLHKALGFIIKPLMVVLLKKQLKDNYAFFAQNVKSEFGQGTFFSNGSDPFGFDADAFSKKDSGNVYEANFSVEKDETEQKVLEHDQSLDKNDGRTK</sequence>
<protein>
    <submittedName>
        <fullName evidence="3">Phage T7 F exclusion suppressor FxsA</fullName>
    </submittedName>
</protein>
<gene>
    <name evidence="3" type="ORF">NCTC13093_01055</name>
</gene>
<dbReference type="InterPro" id="IPR007313">
    <property type="entry name" value="FxsA"/>
</dbReference>
<dbReference type="GO" id="GO:0016020">
    <property type="term" value="C:membrane"/>
    <property type="evidence" value="ECO:0007669"/>
    <property type="project" value="InterPro"/>
</dbReference>
<dbReference type="PANTHER" id="PTHR35335:SF1">
    <property type="entry name" value="UPF0716 PROTEIN FXSA"/>
    <property type="match status" value="1"/>
</dbReference>
<organism evidence="3 4">
    <name type="scientific">Anaerobiospirillum thomasii</name>
    <dbReference type="NCBI Taxonomy" id="179995"/>
    <lineage>
        <taxon>Bacteria</taxon>
        <taxon>Pseudomonadati</taxon>
        <taxon>Pseudomonadota</taxon>
        <taxon>Gammaproteobacteria</taxon>
        <taxon>Aeromonadales</taxon>
        <taxon>Succinivibrionaceae</taxon>
        <taxon>Anaerobiospirillum</taxon>
    </lineage>
</organism>
<keyword evidence="2" id="KW-1133">Transmembrane helix</keyword>
<feature type="transmembrane region" description="Helical" evidence="2">
    <location>
        <begin position="29"/>
        <end position="52"/>
    </location>
</feature>
<evidence type="ECO:0000313" key="4">
    <source>
        <dbReference type="Proteomes" id="UP000250086"/>
    </source>
</evidence>
<dbReference type="EMBL" id="UAPV01000001">
    <property type="protein sequence ID" value="SPT69676.1"/>
    <property type="molecule type" value="Genomic_DNA"/>
</dbReference>
<reference evidence="3 4" key="1">
    <citation type="submission" date="2018-06" db="EMBL/GenBank/DDBJ databases">
        <authorList>
            <consortium name="Pathogen Informatics"/>
            <person name="Doyle S."/>
        </authorList>
    </citation>
    <scope>NUCLEOTIDE SEQUENCE [LARGE SCALE GENOMIC DNA]</scope>
    <source>
        <strain evidence="3 4">NCTC13093</strain>
    </source>
</reference>
<feature type="region of interest" description="Disordered" evidence="1">
    <location>
        <begin position="175"/>
        <end position="195"/>
    </location>
</feature>
<evidence type="ECO:0000256" key="1">
    <source>
        <dbReference type="SAM" id="MobiDB-lite"/>
    </source>
</evidence>
<feature type="transmembrane region" description="Helical" evidence="2">
    <location>
        <begin position="73"/>
        <end position="95"/>
    </location>
</feature>
<proteinExistence type="predicted"/>